<dbReference type="EMBL" id="CM003531">
    <property type="protein sequence ID" value="RCV22718.1"/>
    <property type="molecule type" value="Genomic_DNA"/>
</dbReference>
<name>A0A368QY36_SETIT</name>
<gene>
    <name evidence="2" type="ORF">SETIT_4G242900v2</name>
</gene>
<proteinExistence type="predicted"/>
<feature type="compositionally biased region" description="Low complexity" evidence="1">
    <location>
        <begin position="22"/>
        <end position="34"/>
    </location>
</feature>
<sequence length="120" mass="12699">MGTASVHRGWRKACGAIKDSVTAAASARTSTSPWSRPPPTSSDRPRSATSPPLATIDLHCSDQVLAVPAAIFAATSASAMAALHPIALLDRRDRDFLSSSQVTTNLVDLKTLIVIHRTPR</sequence>
<evidence type="ECO:0000313" key="2">
    <source>
        <dbReference type="EMBL" id="RCV22718.1"/>
    </source>
</evidence>
<organism evidence="2">
    <name type="scientific">Setaria italica</name>
    <name type="common">Foxtail millet</name>
    <name type="synonym">Panicum italicum</name>
    <dbReference type="NCBI Taxonomy" id="4555"/>
    <lineage>
        <taxon>Eukaryota</taxon>
        <taxon>Viridiplantae</taxon>
        <taxon>Streptophyta</taxon>
        <taxon>Embryophyta</taxon>
        <taxon>Tracheophyta</taxon>
        <taxon>Spermatophyta</taxon>
        <taxon>Magnoliopsida</taxon>
        <taxon>Liliopsida</taxon>
        <taxon>Poales</taxon>
        <taxon>Poaceae</taxon>
        <taxon>PACMAD clade</taxon>
        <taxon>Panicoideae</taxon>
        <taxon>Panicodae</taxon>
        <taxon>Paniceae</taxon>
        <taxon>Cenchrinae</taxon>
        <taxon>Setaria</taxon>
    </lineage>
</organism>
<evidence type="ECO:0000256" key="1">
    <source>
        <dbReference type="SAM" id="MobiDB-lite"/>
    </source>
</evidence>
<protein>
    <submittedName>
        <fullName evidence="2">Uncharacterized protein</fullName>
    </submittedName>
</protein>
<reference evidence="2" key="2">
    <citation type="submission" date="2015-07" db="EMBL/GenBank/DDBJ databases">
        <authorList>
            <person name="Noorani M."/>
        </authorList>
    </citation>
    <scope>NUCLEOTIDE SEQUENCE</scope>
    <source>
        <strain evidence="2">Yugu1</strain>
    </source>
</reference>
<reference evidence="2" key="1">
    <citation type="journal article" date="2012" name="Nat. Biotechnol.">
        <title>Reference genome sequence of the model plant Setaria.</title>
        <authorList>
            <person name="Bennetzen J.L."/>
            <person name="Schmutz J."/>
            <person name="Wang H."/>
            <person name="Percifield R."/>
            <person name="Hawkins J."/>
            <person name="Pontaroli A.C."/>
            <person name="Estep M."/>
            <person name="Feng L."/>
            <person name="Vaughn J.N."/>
            <person name="Grimwood J."/>
            <person name="Jenkins J."/>
            <person name="Barry K."/>
            <person name="Lindquist E."/>
            <person name="Hellsten U."/>
            <person name="Deshpande S."/>
            <person name="Wang X."/>
            <person name="Wu X."/>
            <person name="Mitros T."/>
            <person name="Triplett J."/>
            <person name="Yang X."/>
            <person name="Ye C.Y."/>
            <person name="Mauro-Herrera M."/>
            <person name="Wang L."/>
            <person name="Li P."/>
            <person name="Sharma M."/>
            <person name="Sharma R."/>
            <person name="Ronald P.C."/>
            <person name="Panaud O."/>
            <person name="Kellogg E.A."/>
            <person name="Brutnell T.P."/>
            <person name="Doust A.N."/>
            <person name="Tuskan G.A."/>
            <person name="Rokhsar D."/>
            <person name="Devos K.M."/>
        </authorList>
    </citation>
    <scope>NUCLEOTIDE SEQUENCE [LARGE SCALE GENOMIC DNA]</scope>
    <source>
        <strain evidence="2">Yugu1</strain>
    </source>
</reference>
<dbReference type="AlphaFoldDB" id="A0A368QY36"/>
<accession>A0A368QY36</accession>
<feature type="region of interest" description="Disordered" evidence="1">
    <location>
        <begin position="22"/>
        <end position="53"/>
    </location>
</feature>